<accession>A0ABP1GXF4</accession>
<gene>
    <name evidence="2" type="ORF">HINF_LOCUS6710</name>
</gene>
<keyword evidence="1" id="KW-0732">Signal</keyword>
<dbReference type="Proteomes" id="UP001642409">
    <property type="component" value="Unassembled WGS sequence"/>
</dbReference>
<reference evidence="2 3" key="1">
    <citation type="submission" date="2024-07" db="EMBL/GenBank/DDBJ databases">
        <authorList>
            <person name="Akdeniz Z."/>
        </authorList>
    </citation>
    <scope>NUCLEOTIDE SEQUENCE [LARGE SCALE GENOMIC DNA]</scope>
</reference>
<sequence length="183" mass="21354">MNGDNTSFNALYLSLLLWLNKSITQHVILHPCDVEVYRITSKQMRYQSVLVYIPCSRSQFELFTTVLYSLQEVNNELMASMGFLGSSFLIRSTILSKVRSWTHSSGVIEHFWRIACMRSSLQPTKLVCDQDLQKWKQRRKFEWSLVSGSNNNYLQQSINYLRPGPKLLLAFKIQLLSNFQVDF</sequence>
<evidence type="ECO:0000313" key="2">
    <source>
        <dbReference type="EMBL" id="CAL5981547.1"/>
    </source>
</evidence>
<evidence type="ECO:0000256" key="1">
    <source>
        <dbReference type="SAM" id="SignalP"/>
    </source>
</evidence>
<feature type="signal peptide" evidence="1">
    <location>
        <begin position="1"/>
        <end position="24"/>
    </location>
</feature>
<feature type="chain" id="PRO_5045941875" evidence="1">
    <location>
        <begin position="25"/>
        <end position="183"/>
    </location>
</feature>
<name>A0ABP1GXF4_9EUKA</name>
<protein>
    <submittedName>
        <fullName evidence="2">Hypothetical_protein</fullName>
    </submittedName>
</protein>
<organism evidence="2 3">
    <name type="scientific">Hexamita inflata</name>
    <dbReference type="NCBI Taxonomy" id="28002"/>
    <lineage>
        <taxon>Eukaryota</taxon>
        <taxon>Metamonada</taxon>
        <taxon>Diplomonadida</taxon>
        <taxon>Hexamitidae</taxon>
        <taxon>Hexamitinae</taxon>
        <taxon>Hexamita</taxon>
    </lineage>
</organism>
<evidence type="ECO:0000313" key="3">
    <source>
        <dbReference type="Proteomes" id="UP001642409"/>
    </source>
</evidence>
<dbReference type="EMBL" id="CAXDID020000013">
    <property type="protein sequence ID" value="CAL5981547.1"/>
    <property type="molecule type" value="Genomic_DNA"/>
</dbReference>
<comment type="caution">
    <text evidence="2">The sequence shown here is derived from an EMBL/GenBank/DDBJ whole genome shotgun (WGS) entry which is preliminary data.</text>
</comment>
<keyword evidence="3" id="KW-1185">Reference proteome</keyword>
<proteinExistence type="predicted"/>